<dbReference type="Pfam" id="PF10531">
    <property type="entry name" value="SLBB"/>
    <property type="match status" value="2"/>
</dbReference>
<proteinExistence type="predicted"/>
<protein>
    <submittedName>
        <fullName evidence="5">SLBB domain-containing protein</fullName>
    </submittedName>
</protein>
<evidence type="ECO:0000259" key="3">
    <source>
        <dbReference type="Pfam" id="PF02563"/>
    </source>
</evidence>
<dbReference type="InterPro" id="IPR019554">
    <property type="entry name" value="Soluble_ligand-bd"/>
</dbReference>
<feature type="region of interest" description="Disordered" evidence="2">
    <location>
        <begin position="52"/>
        <end position="84"/>
    </location>
</feature>
<gene>
    <name evidence="5" type="ORF">RAE19_16525</name>
</gene>
<name>A0ABU3KSU8_9BURK</name>
<evidence type="ECO:0000256" key="1">
    <source>
        <dbReference type="ARBA" id="ARBA00022729"/>
    </source>
</evidence>
<dbReference type="Gene3D" id="3.10.560.10">
    <property type="entry name" value="Outer membrane lipoprotein wza domain like"/>
    <property type="match status" value="3"/>
</dbReference>
<feature type="compositionally biased region" description="Basic and acidic residues" evidence="2">
    <location>
        <begin position="421"/>
        <end position="440"/>
    </location>
</feature>
<keyword evidence="6" id="KW-1185">Reference proteome</keyword>
<accession>A0ABU3KSU8</accession>
<feature type="domain" description="Soluble ligand binding" evidence="4">
    <location>
        <begin position="203"/>
        <end position="251"/>
    </location>
</feature>
<dbReference type="Proteomes" id="UP001321700">
    <property type="component" value="Unassembled WGS sequence"/>
</dbReference>
<dbReference type="EMBL" id="JAVBIK010000001">
    <property type="protein sequence ID" value="MDT7520292.1"/>
    <property type="molecule type" value="Genomic_DNA"/>
</dbReference>
<organism evidence="5 6">
    <name type="scientific">Rhodoferax potami</name>
    <dbReference type="NCBI Taxonomy" id="3068338"/>
    <lineage>
        <taxon>Bacteria</taxon>
        <taxon>Pseudomonadati</taxon>
        <taxon>Pseudomonadota</taxon>
        <taxon>Betaproteobacteria</taxon>
        <taxon>Burkholderiales</taxon>
        <taxon>Comamonadaceae</taxon>
        <taxon>Rhodoferax</taxon>
    </lineage>
</organism>
<feature type="region of interest" description="Disordered" evidence="2">
    <location>
        <begin position="420"/>
        <end position="440"/>
    </location>
</feature>
<evidence type="ECO:0000256" key="2">
    <source>
        <dbReference type="SAM" id="MobiDB-lite"/>
    </source>
</evidence>
<dbReference type="PANTHER" id="PTHR33619">
    <property type="entry name" value="POLYSACCHARIDE EXPORT PROTEIN GFCE-RELATED"/>
    <property type="match status" value="1"/>
</dbReference>
<sequence>MLGCASVVNAQFGNPSTFSNAGQVGAEAPVRNLPSTANGAASAPNQVRGVALPSRQARSNEPPVASESALTLPETGGAAWKEEPPSQFQKFAQESTGTLLPIFGSQLFEFPQSYAPDAGLAAPANYVLGPGDEVQVQIWGAIDESASFVLDREGRIFIPKVGSLSLAGVTSVNLESALKGHLSKVFTNFGLSASLGKLRSVQVYVVGQARRPGTYSVSSLSTLVNVLFASGGPSANGSMRSIELRRAGRVVTKLDLYDFIAKGDKSADMAVLPGDVVFIPPATRRVAIAGAYDQKAVYELKDATTTIGDVLALGGGASPVANFRKALLERVFADKTPPRQVVDIALDAKGLAQVLVPGDILTLLPVSGAFSNAVTLQGVVAEPLRYSWFDGMRVSDLIPDRDALITQEYYRRMNGLTRIPSDTDTKGAGSREEKRGFDERVRNKNEQINWDYAVIERLSRADLSVSLIPFNLAKAVVGRDPQHNLVLQPGDVLTIVSQKDIALPQEKQTRLVRLEGEVAAPGVYEALPGETLPQLIKRIGGLTPQAYLFGTEFSRESVRLRQQENLRSLVRRLEGELQSKVQTSPAANGQDAATLALVAQQQQAQLKSQIDRLKALKSNGRLALELDTAAQSLAGLPNLPLEDGDRVLVPSMPGFISAFGAVYNENAMIYKPGKTVGDVVRAAGTTEDAESSGAFVLRADGSVVSRRDSNRIFGGGFESLAVMPGDTLVVPAKLDRESVYAFTVRSLKELTQIFANLGIGAAAIKTLRN</sequence>
<feature type="domain" description="Soluble ligand binding" evidence="4">
    <location>
        <begin position="512"/>
        <end position="547"/>
    </location>
</feature>
<keyword evidence="1" id="KW-0732">Signal</keyword>
<dbReference type="RefSeq" id="WP_313876268.1">
    <property type="nucleotide sequence ID" value="NZ_JAVBIK010000001.1"/>
</dbReference>
<feature type="domain" description="Polysaccharide export protein N-terminal" evidence="3">
    <location>
        <begin position="122"/>
        <end position="189"/>
    </location>
</feature>
<comment type="caution">
    <text evidence="5">The sequence shown here is derived from an EMBL/GenBank/DDBJ whole genome shotgun (WGS) entry which is preliminary data.</text>
</comment>
<evidence type="ECO:0000313" key="6">
    <source>
        <dbReference type="Proteomes" id="UP001321700"/>
    </source>
</evidence>
<reference evidence="5 6" key="1">
    <citation type="submission" date="2023-08" db="EMBL/GenBank/DDBJ databases">
        <title>Rhodoferax potami sp. nov. and Rhodoferax mekongensis sp. nov., isolated from the Mekong River in Thailand.</title>
        <authorList>
            <person name="Kitikhun S."/>
            <person name="Charoenyingcharoen P."/>
            <person name="Siriarchawattana P."/>
            <person name="Likhitrattanapisal S."/>
            <person name="Nilsakha T."/>
            <person name="Chanpet A."/>
            <person name="Rattanawaree P."/>
            <person name="Ingsriswang S."/>
        </authorList>
    </citation>
    <scope>NUCLEOTIDE SEQUENCE [LARGE SCALE GENOMIC DNA]</scope>
    <source>
        <strain evidence="5 6">TBRC 17660</strain>
    </source>
</reference>
<evidence type="ECO:0000259" key="4">
    <source>
        <dbReference type="Pfam" id="PF10531"/>
    </source>
</evidence>
<dbReference type="Pfam" id="PF02563">
    <property type="entry name" value="Poly_export"/>
    <property type="match status" value="1"/>
</dbReference>
<dbReference type="InterPro" id="IPR049712">
    <property type="entry name" value="Poly_export"/>
</dbReference>
<evidence type="ECO:0000313" key="5">
    <source>
        <dbReference type="EMBL" id="MDT7520292.1"/>
    </source>
</evidence>
<dbReference type="InterPro" id="IPR003715">
    <property type="entry name" value="Poly_export_N"/>
</dbReference>
<dbReference type="PANTHER" id="PTHR33619:SF3">
    <property type="entry name" value="POLYSACCHARIDE EXPORT PROTEIN GFCE-RELATED"/>
    <property type="match status" value="1"/>
</dbReference>